<comment type="caution">
    <text evidence="3">The sequence shown here is derived from an EMBL/GenBank/DDBJ whole genome shotgun (WGS) entry which is preliminary data.</text>
</comment>
<feature type="region of interest" description="Disordered" evidence="1">
    <location>
        <begin position="524"/>
        <end position="545"/>
    </location>
</feature>
<accession>A0A0W0Y616</accession>
<sequence length="545" mass="60553">MKKIIRIFILFYSGMLFAGLSMQIESSKVQIGQSFRLVLTMDGQTNAVPDLTPLQENFQIVGTERSTNYSIINGQARTVNQWTVFLVPLKMGTISIPSLQVGQESTTPSTIEVTASAVQSGKPLTKQDDLQLLVEVDNKTPYVNQQVIYTVKLYNSLQLLDTDFQAPQVDNALLVPLGDGKQYQATENGRLFSVVEQQYAIFPQKSGELTVTPPVFSALVYDQMPHKTKISADPLTLKVKSVPASFTGKEWLPANEVILSDQYDREPVNIKQGDTLTRTVNLEVVGMPAQLLPSLDFSSKDSFSVYPEKAAEKNSYRQPYLVGTKTLKVTYLFNKAGKITIPELRLPWFNTVTQKNEVAVLAPRVIQVQATANSADSSVKAQSEPQDVAAEVPAETPSTDKEAPASTWLAWGVAALFALAWLLTLKLGRFNLPYFKLHKGAGNKAVLKRLQSACLNNQPVEAQQALIEWASLHWPEKRILSLADICEQIYDMNLKKQINALSEALYHQQKKSWQGSGLWQALQPHLSQTTSKRKPVSELPPIHPQ</sequence>
<dbReference type="InterPro" id="IPR057699">
    <property type="entry name" value="DUF7939"/>
</dbReference>
<dbReference type="PANTHER" id="PTHR40940">
    <property type="entry name" value="PROTEIN BATD-RELATED"/>
    <property type="match status" value="1"/>
</dbReference>
<dbReference type="PATRIC" id="fig|45073.5.peg.1014"/>
<evidence type="ECO:0000259" key="2">
    <source>
        <dbReference type="Pfam" id="PF25607"/>
    </source>
</evidence>
<feature type="compositionally biased region" description="Polar residues" evidence="1">
    <location>
        <begin position="376"/>
        <end position="385"/>
    </location>
</feature>
<evidence type="ECO:0000313" key="3">
    <source>
        <dbReference type="EMBL" id="KTD52118.1"/>
    </source>
</evidence>
<keyword evidence="4" id="KW-1185">Reference proteome</keyword>
<protein>
    <submittedName>
        <fullName evidence="3">KQDN repeat-containing protein</fullName>
    </submittedName>
</protein>
<dbReference type="PANTHER" id="PTHR40940:SF1">
    <property type="entry name" value="PROTEIN BATD"/>
    <property type="match status" value="1"/>
</dbReference>
<feature type="region of interest" description="Disordered" evidence="1">
    <location>
        <begin position="376"/>
        <end position="402"/>
    </location>
</feature>
<dbReference type="InterPro" id="IPR025738">
    <property type="entry name" value="BatD"/>
</dbReference>
<proteinExistence type="predicted"/>
<dbReference type="EMBL" id="LNYS01000006">
    <property type="protein sequence ID" value="KTD52118.1"/>
    <property type="molecule type" value="Genomic_DNA"/>
</dbReference>
<gene>
    <name evidence="3" type="ORF">Lqui_0962</name>
</gene>
<feature type="domain" description="DUF7939" evidence="2">
    <location>
        <begin position="444"/>
        <end position="528"/>
    </location>
</feature>
<dbReference type="OrthoDB" id="5293418at2"/>
<reference evidence="3 4" key="1">
    <citation type="submission" date="2015-11" db="EMBL/GenBank/DDBJ databases">
        <title>Genomic analysis of 38 Legionella species identifies large and diverse effector repertoires.</title>
        <authorList>
            <person name="Burstein D."/>
            <person name="Amaro F."/>
            <person name="Zusman T."/>
            <person name="Lifshitz Z."/>
            <person name="Cohen O."/>
            <person name="Gilbert J.A."/>
            <person name="Pupko T."/>
            <person name="Shuman H.A."/>
            <person name="Segal G."/>
        </authorList>
    </citation>
    <scope>NUCLEOTIDE SEQUENCE [LARGE SCALE GENOMIC DNA]</scope>
    <source>
        <strain evidence="3 4">CDC#1442-AUS-E</strain>
    </source>
</reference>
<dbReference type="Proteomes" id="UP000054618">
    <property type="component" value="Unassembled WGS sequence"/>
</dbReference>
<dbReference type="AlphaFoldDB" id="A0A0W0Y616"/>
<dbReference type="STRING" id="45073.Lqui_0962"/>
<evidence type="ECO:0000313" key="4">
    <source>
        <dbReference type="Proteomes" id="UP000054618"/>
    </source>
</evidence>
<dbReference type="Pfam" id="PF13584">
    <property type="entry name" value="BatD"/>
    <property type="match status" value="1"/>
</dbReference>
<name>A0A0W0Y616_9GAMM</name>
<dbReference type="Pfam" id="PF25607">
    <property type="entry name" value="DUF7939"/>
    <property type="match status" value="1"/>
</dbReference>
<dbReference type="RefSeq" id="WP_058507050.1">
    <property type="nucleotide sequence ID" value="NZ_CAAAIK010000006.1"/>
</dbReference>
<organism evidence="3 4">
    <name type="scientific">Legionella quinlivanii</name>
    <dbReference type="NCBI Taxonomy" id="45073"/>
    <lineage>
        <taxon>Bacteria</taxon>
        <taxon>Pseudomonadati</taxon>
        <taxon>Pseudomonadota</taxon>
        <taxon>Gammaproteobacteria</taxon>
        <taxon>Legionellales</taxon>
        <taxon>Legionellaceae</taxon>
        <taxon>Legionella</taxon>
    </lineage>
</organism>
<evidence type="ECO:0000256" key="1">
    <source>
        <dbReference type="SAM" id="MobiDB-lite"/>
    </source>
</evidence>